<accession>A0A931BLJ7</accession>
<protein>
    <submittedName>
        <fullName evidence="1">Uncharacterized protein</fullName>
    </submittedName>
</protein>
<reference evidence="1" key="1">
    <citation type="submission" date="2020-11" db="EMBL/GenBank/DDBJ databases">
        <authorList>
            <person name="Kim M.K."/>
        </authorList>
    </citation>
    <scope>NUCLEOTIDE SEQUENCE</scope>
    <source>
        <strain evidence="1">BT350</strain>
    </source>
</reference>
<gene>
    <name evidence="1" type="ORF">I2H38_08785</name>
</gene>
<evidence type="ECO:0000313" key="2">
    <source>
        <dbReference type="Proteomes" id="UP000599312"/>
    </source>
</evidence>
<sequence length="170" mass="19202">MSSENRGDGFPTMTDEDTLVTFSNADYDAIEAAVLETARGRWFLREYAKRNRNADTQTVLAAVNELKEAVIEDQTARTMSLIKADLQDMVSAVQQTRHEIVSPDIEHQTAEERIRRMVQTLRYLEGRIHAMIAICDPELSRAEEEEPLSDAQGLAEAKTAYSSARPHFLM</sequence>
<evidence type="ECO:0000313" key="1">
    <source>
        <dbReference type="EMBL" id="MBF9233476.1"/>
    </source>
</evidence>
<name>A0A931BLJ7_9HYPH</name>
<keyword evidence="2" id="KW-1185">Reference proteome</keyword>
<dbReference type="EMBL" id="JADQDO010000003">
    <property type="protein sequence ID" value="MBF9233476.1"/>
    <property type="molecule type" value="Genomic_DNA"/>
</dbReference>
<proteinExistence type="predicted"/>
<comment type="caution">
    <text evidence="1">The sequence shown here is derived from an EMBL/GenBank/DDBJ whole genome shotgun (WGS) entry which is preliminary data.</text>
</comment>
<organism evidence="1 2">
    <name type="scientific">Microvirga alba</name>
    <dbReference type="NCBI Taxonomy" id="2791025"/>
    <lineage>
        <taxon>Bacteria</taxon>
        <taxon>Pseudomonadati</taxon>
        <taxon>Pseudomonadota</taxon>
        <taxon>Alphaproteobacteria</taxon>
        <taxon>Hyphomicrobiales</taxon>
        <taxon>Methylobacteriaceae</taxon>
        <taxon>Microvirga</taxon>
    </lineage>
</organism>
<dbReference type="AlphaFoldDB" id="A0A931BLJ7"/>
<dbReference type="RefSeq" id="WP_196271480.1">
    <property type="nucleotide sequence ID" value="NZ_JADQDO010000003.1"/>
</dbReference>
<dbReference type="Proteomes" id="UP000599312">
    <property type="component" value="Unassembled WGS sequence"/>
</dbReference>